<reference evidence="1 2" key="1">
    <citation type="submission" date="2019-05" db="EMBL/GenBank/DDBJ databases">
        <title>Mikania micrantha, genome provides insights into the molecular mechanism of rapid growth.</title>
        <authorList>
            <person name="Liu B."/>
        </authorList>
    </citation>
    <scope>NUCLEOTIDE SEQUENCE [LARGE SCALE GENOMIC DNA]</scope>
    <source>
        <strain evidence="1">NLD-2019</strain>
        <tissue evidence="1">Leaf</tissue>
    </source>
</reference>
<dbReference type="EMBL" id="SZYD01000013">
    <property type="protein sequence ID" value="KAD4384207.1"/>
    <property type="molecule type" value="Genomic_DNA"/>
</dbReference>
<dbReference type="Proteomes" id="UP000326396">
    <property type="component" value="Linkage Group LG3"/>
</dbReference>
<evidence type="ECO:0000313" key="2">
    <source>
        <dbReference type="Proteomes" id="UP000326396"/>
    </source>
</evidence>
<evidence type="ECO:0000313" key="1">
    <source>
        <dbReference type="EMBL" id="KAD4384207.1"/>
    </source>
</evidence>
<gene>
    <name evidence="1" type="ORF">E3N88_24375</name>
</gene>
<sequence length="108" mass="12179">MTTMSTIVSLNTTVGRHHSFHRPLARHHHQRLPHHHHRPPLPPPSLGFCRINSSIVHNITDINLQAFRSTSLWQVDDLLSCYRRLQPMRLADGGSLLLTTIHGGCSLG</sequence>
<organism evidence="1 2">
    <name type="scientific">Mikania micrantha</name>
    <name type="common">bitter vine</name>
    <dbReference type="NCBI Taxonomy" id="192012"/>
    <lineage>
        <taxon>Eukaryota</taxon>
        <taxon>Viridiplantae</taxon>
        <taxon>Streptophyta</taxon>
        <taxon>Embryophyta</taxon>
        <taxon>Tracheophyta</taxon>
        <taxon>Spermatophyta</taxon>
        <taxon>Magnoliopsida</taxon>
        <taxon>eudicotyledons</taxon>
        <taxon>Gunneridae</taxon>
        <taxon>Pentapetalae</taxon>
        <taxon>asterids</taxon>
        <taxon>campanulids</taxon>
        <taxon>Asterales</taxon>
        <taxon>Asteraceae</taxon>
        <taxon>Asteroideae</taxon>
        <taxon>Heliantheae alliance</taxon>
        <taxon>Eupatorieae</taxon>
        <taxon>Mikania</taxon>
    </lineage>
</organism>
<name>A0A5N6N2A0_9ASTR</name>
<comment type="caution">
    <text evidence="1">The sequence shown here is derived from an EMBL/GenBank/DDBJ whole genome shotgun (WGS) entry which is preliminary data.</text>
</comment>
<dbReference type="AlphaFoldDB" id="A0A5N6N2A0"/>
<protein>
    <submittedName>
        <fullName evidence="1">Uncharacterized protein</fullName>
    </submittedName>
</protein>
<proteinExistence type="predicted"/>
<keyword evidence="2" id="KW-1185">Reference proteome</keyword>
<accession>A0A5N6N2A0</accession>